<dbReference type="SUPFAM" id="SSF53955">
    <property type="entry name" value="Lysozyme-like"/>
    <property type="match status" value="1"/>
</dbReference>
<dbReference type="RefSeq" id="WP_245095143.1">
    <property type="nucleotide sequence ID" value="NZ_CP095053.1"/>
</dbReference>
<keyword evidence="3" id="KW-1185">Reference proteome</keyword>
<dbReference type="AlphaFoldDB" id="A0A8T9SVN0"/>
<protein>
    <recommendedName>
        <fullName evidence="1">TtsA-like Glycoside hydrolase family 108 domain-containing protein</fullName>
    </recommendedName>
</protein>
<proteinExistence type="predicted"/>
<organism evidence="2 3">
    <name type="scientific">Hymenobacter aerilatus</name>
    <dbReference type="NCBI Taxonomy" id="2932251"/>
    <lineage>
        <taxon>Bacteria</taxon>
        <taxon>Pseudomonadati</taxon>
        <taxon>Bacteroidota</taxon>
        <taxon>Cytophagia</taxon>
        <taxon>Cytophagales</taxon>
        <taxon>Hymenobacteraceae</taxon>
        <taxon>Hymenobacter</taxon>
    </lineage>
</organism>
<evidence type="ECO:0000259" key="1">
    <source>
        <dbReference type="Pfam" id="PF05838"/>
    </source>
</evidence>
<dbReference type="KEGG" id="haei:MUN82_03850"/>
<gene>
    <name evidence="2" type="ORF">MUN82_03850</name>
</gene>
<reference evidence="2 3" key="1">
    <citation type="submission" date="2022-04" db="EMBL/GenBank/DDBJ databases">
        <title>Hymenobacter sp. isolated from the air.</title>
        <authorList>
            <person name="Won M."/>
            <person name="Lee C.-M."/>
            <person name="Woen H.-Y."/>
            <person name="Kwon S.-W."/>
        </authorList>
    </citation>
    <scope>NUCLEOTIDE SEQUENCE [LARGE SCALE GENOMIC DNA]</scope>
    <source>
        <strain evidence="3">5413 J-13</strain>
    </source>
</reference>
<accession>A0A8T9SVN0</accession>
<evidence type="ECO:0000313" key="3">
    <source>
        <dbReference type="Proteomes" id="UP000829925"/>
    </source>
</evidence>
<dbReference type="InterPro" id="IPR023346">
    <property type="entry name" value="Lysozyme-like_dom_sf"/>
</dbReference>
<feature type="domain" description="TtsA-like Glycoside hydrolase family 108" evidence="1">
    <location>
        <begin position="11"/>
        <end position="116"/>
    </location>
</feature>
<dbReference type="Gene3D" id="1.20.141.10">
    <property type="entry name" value="Chitosanase, subunit A, domain 1"/>
    <property type="match status" value="1"/>
</dbReference>
<sequence length="222" mass="24820">MADFSKFFRVMQGHEGGFADNPSDKGGMTFRGIAYNFHPEWAGWPTVLAAMKALGISRPVAYASWAMIDRHVAGNAALSKMVEQFYKAKYWNPLRLDEVESQSIATQLADFGVNAGTSRPAKLVQYVLAKELEIEGIAVDGIIGRKTINALNAAPAAVVYDHLIQMRRAFHTYRANAWKAEDNRSLAAWHTFFHTELKLRPDASQRKFLNAWLSRTTAPFVA</sequence>
<evidence type="ECO:0000313" key="2">
    <source>
        <dbReference type="EMBL" id="UOR06232.1"/>
    </source>
</evidence>
<dbReference type="Proteomes" id="UP000829925">
    <property type="component" value="Chromosome"/>
</dbReference>
<name>A0A8T9SVN0_9BACT</name>
<dbReference type="EMBL" id="CP095053">
    <property type="protein sequence ID" value="UOR06232.1"/>
    <property type="molecule type" value="Genomic_DNA"/>
</dbReference>
<dbReference type="InterPro" id="IPR008565">
    <property type="entry name" value="TtsA-like_GH18_dom"/>
</dbReference>
<dbReference type="Pfam" id="PF05838">
    <property type="entry name" value="Glyco_hydro_108"/>
    <property type="match status" value="1"/>
</dbReference>